<name>A0A5C3MDP5_9AGAR</name>
<evidence type="ECO:0000256" key="1">
    <source>
        <dbReference type="SAM" id="MobiDB-lite"/>
    </source>
</evidence>
<protein>
    <submittedName>
        <fullName evidence="2">Uncharacterized protein</fullName>
    </submittedName>
</protein>
<dbReference type="Pfam" id="PF10346">
    <property type="entry name" value="Con-6"/>
    <property type="match status" value="1"/>
</dbReference>
<feature type="compositionally biased region" description="Basic residues" evidence="1">
    <location>
        <begin position="16"/>
        <end position="26"/>
    </location>
</feature>
<sequence>MPLFGRRSPRTTTTHARNHRTTHRGFFRKDKDRVAGGYKAALSNPHTTRSGRKHAKHELRAMGRGRETHVPLMTKIKRALGIRSSPRRTTTTRSRRVRF</sequence>
<proteinExistence type="predicted"/>
<dbReference type="EMBL" id="ML213591">
    <property type="protein sequence ID" value="TFK43330.1"/>
    <property type="molecule type" value="Genomic_DNA"/>
</dbReference>
<gene>
    <name evidence="2" type="ORF">BDQ12DRAFT_674789</name>
</gene>
<evidence type="ECO:0000313" key="2">
    <source>
        <dbReference type="EMBL" id="TFK43330.1"/>
    </source>
</evidence>
<evidence type="ECO:0000313" key="3">
    <source>
        <dbReference type="Proteomes" id="UP000308652"/>
    </source>
</evidence>
<dbReference type="Proteomes" id="UP000308652">
    <property type="component" value="Unassembled WGS sequence"/>
</dbReference>
<dbReference type="AlphaFoldDB" id="A0A5C3MDP5"/>
<reference evidence="2 3" key="1">
    <citation type="journal article" date="2019" name="Nat. Ecol. Evol.">
        <title>Megaphylogeny resolves global patterns of mushroom evolution.</title>
        <authorList>
            <person name="Varga T."/>
            <person name="Krizsan K."/>
            <person name="Foldi C."/>
            <person name="Dima B."/>
            <person name="Sanchez-Garcia M."/>
            <person name="Sanchez-Ramirez S."/>
            <person name="Szollosi G.J."/>
            <person name="Szarkandi J.G."/>
            <person name="Papp V."/>
            <person name="Albert L."/>
            <person name="Andreopoulos W."/>
            <person name="Angelini C."/>
            <person name="Antonin V."/>
            <person name="Barry K.W."/>
            <person name="Bougher N.L."/>
            <person name="Buchanan P."/>
            <person name="Buyck B."/>
            <person name="Bense V."/>
            <person name="Catcheside P."/>
            <person name="Chovatia M."/>
            <person name="Cooper J."/>
            <person name="Damon W."/>
            <person name="Desjardin D."/>
            <person name="Finy P."/>
            <person name="Geml J."/>
            <person name="Haridas S."/>
            <person name="Hughes K."/>
            <person name="Justo A."/>
            <person name="Karasinski D."/>
            <person name="Kautmanova I."/>
            <person name="Kiss B."/>
            <person name="Kocsube S."/>
            <person name="Kotiranta H."/>
            <person name="LaButti K.M."/>
            <person name="Lechner B.E."/>
            <person name="Liimatainen K."/>
            <person name="Lipzen A."/>
            <person name="Lukacs Z."/>
            <person name="Mihaltcheva S."/>
            <person name="Morgado L.N."/>
            <person name="Niskanen T."/>
            <person name="Noordeloos M.E."/>
            <person name="Ohm R.A."/>
            <person name="Ortiz-Santana B."/>
            <person name="Ovrebo C."/>
            <person name="Racz N."/>
            <person name="Riley R."/>
            <person name="Savchenko A."/>
            <person name="Shiryaev A."/>
            <person name="Soop K."/>
            <person name="Spirin V."/>
            <person name="Szebenyi C."/>
            <person name="Tomsovsky M."/>
            <person name="Tulloss R.E."/>
            <person name="Uehling J."/>
            <person name="Grigoriev I.V."/>
            <person name="Vagvolgyi C."/>
            <person name="Papp T."/>
            <person name="Martin F.M."/>
            <person name="Miettinen O."/>
            <person name="Hibbett D.S."/>
            <person name="Nagy L.G."/>
        </authorList>
    </citation>
    <scope>NUCLEOTIDE SEQUENCE [LARGE SCALE GENOMIC DNA]</scope>
    <source>
        <strain evidence="2 3">CBS 166.37</strain>
    </source>
</reference>
<keyword evidence="3" id="KW-1185">Reference proteome</keyword>
<accession>A0A5C3MDP5</accession>
<organism evidence="2 3">
    <name type="scientific">Crucibulum laeve</name>
    <dbReference type="NCBI Taxonomy" id="68775"/>
    <lineage>
        <taxon>Eukaryota</taxon>
        <taxon>Fungi</taxon>
        <taxon>Dikarya</taxon>
        <taxon>Basidiomycota</taxon>
        <taxon>Agaricomycotina</taxon>
        <taxon>Agaricomycetes</taxon>
        <taxon>Agaricomycetidae</taxon>
        <taxon>Agaricales</taxon>
        <taxon>Agaricineae</taxon>
        <taxon>Nidulariaceae</taxon>
        <taxon>Crucibulum</taxon>
    </lineage>
</organism>
<dbReference type="OrthoDB" id="3353448at2759"/>
<dbReference type="InterPro" id="IPR018824">
    <property type="entry name" value="Conidiation-specific_6"/>
</dbReference>
<feature type="region of interest" description="Disordered" evidence="1">
    <location>
        <begin position="1"/>
        <end position="33"/>
    </location>
</feature>